<keyword evidence="1" id="KW-0812">Transmembrane</keyword>
<gene>
    <name evidence="2" type="ORF">RDB_LOCUS8740</name>
</gene>
<sequence>MHPLLSRLQDKRIILYTLVTLLAIFALYNVTALPFDMDLDLDFNSEFELYNIPLRMSGRKMPTTGFKLLVPCVPGSSGLGVKGREFRNRLKACGSIHHLPGANETALFAYHLSTLNQVGPLNAFKCKVALAYHITLNPLPLWYPTPTVDQVKEAIPLPGILELGL</sequence>
<dbReference type="EMBL" id="CAJMXA010000135">
    <property type="protein sequence ID" value="CAE6417811.1"/>
    <property type="molecule type" value="Genomic_DNA"/>
</dbReference>
<keyword evidence="1" id="KW-1133">Transmembrane helix</keyword>
<feature type="transmembrane region" description="Helical" evidence="1">
    <location>
        <begin position="12"/>
        <end position="30"/>
    </location>
</feature>
<comment type="caution">
    <text evidence="2">The sequence shown here is derived from an EMBL/GenBank/DDBJ whole genome shotgun (WGS) entry which is preliminary data.</text>
</comment>
<protein>
    <submittedName>
        <fullName evidence="2">Uncharacterized protein</fullName>
    </submittedName>
</protein>
<keyword evidence="1" id="KW-0472">Membrane</keyword>
<proteinExistence type="predicted"/>
<evidence type="ECO:0000313" key="3">
    <source>
        <dbReference type="Proteomes" id="UP000663853"/>
    </source>
</evidence>
<organism evidence="2 3">
    <name type="scientific">Rhizoctonia solani</name>
    <dbReference type="NCBI Taxonomy" id="456999"/>
    <lineage>
        <taxon>Eukaryota</taxon>
        <taxon>Fungi</taxon>
        <taxon>Dikarya</taxon>
        <taxon>Basidiomycota</taxon>
        <taxon>Agaricomycotina</taxon>
        <taxon>Agaricomycetes</taxon>
        <taxon>Cantharellales</taxon>
        <taxon>Ceratobasidiaceae</taxon>
        <taxon>Rhizoctonia</taxon>
    </lineage>
</organism>
<dbReference type="AlphaFoldDB" id="A0A8H2X4L5"/>
<reference evidence="2" key="1">
    <citation type="submission" date="2021-01" db="EMBL/GenBank/DDBJ databases">
        <authorList>
            <person name="Kaushik A."/>
        </authorList>
    </citation>
    <scope>NUCLEOTIDE SEQUENCE</scope>
    <source>
        <strain evidence="2">AG6-10EEA</strain>
    </source>
</reference>
<evidence type="ECO:0000256" key="1">
    <source>
        <dbReference type="SAM" id="Phobius"/>
    </source>
</evidence>
<evidence type="ECO:0000313" key="2">
    <source>
        <dbReference type="EMBL" id="CAE6417811.1"/>
    </source>
</evidence>
<dbReference type="Proteomes" id="UP000663853">
    <property type="component" value="Unassembled WGS sequence"/>
</dbReference>
<name>A0A8H2X4L5_9AGAM</name>
<accession>A0A8H2X4L5</accession>